<accession>A0A285J1L0</accession>
<dbReference type="AlphaFoldDB" id="A0A285J1L0"/>
<dbReference type="Proteomes" id="UP000219612">
    <property type="component" value="Unassembled WGS sequence"/>
</dbReference>
<keyword evidence="4" id="KW-1185">Reference proteome</keyword>
<sequence length="257" mass="27157">MLLLGVAVLTQLLANRPELLEELIEAIVPPTLSGDIRRELPSSYAALVVGICTLLFTGAGVVFSAYRTVNHLAAVPFRERHGIVSWLLRVFAALLVVLVGTAASAATATVFLAGSAVVAGFTLIAVVKLLLARPAPLRALWPAAVPGGVAIALVLGLSASVLPGMIRRAGPVYGAFATVAAAFTLLYFLSNILVYAAEAAAVRYARLWPRALDPERPTEADARALELLAREQERGPYDRIVTRQRAPGTEPAPPPAR</sequence>
<keyword evidence="2" id="KW-0472">Membrane</keyword>
<evidence type="ECO:0000313" key="3">
    <source>
        <dbReference type="EMBL" id="SNY53021.1"/>
    </source>
</evidence>
<feature type="transmembrane region" description="Helical" evidence="2">
    <location>
        <begin position="86"/>
        <end position="105"/>
    </location>
</feature>
<gene>
    <name evidence="3" type="ORF">SAMN05421748_113159</name>
</gene>
<evidence type="ECO:0000313" key="4">
    <source>
        <dbReference type="Proteomes" id="UP000219612"/>
    </source>
</evidence>
<reference evidence="3 4" key="1">
    <citation type="submission" date="2017-09" db="EMBL/GenBank/DDBJ databases">
        <authorList>
            <person name="Ehlers B."/>
            <person name="Leendertz F.H."/>
        </authorList>
    </citation>
    <scope>NUCLEOTIDE SEQUENCE [LARGE SCALE GENOMIC DNA]</scope>
    <source>
        <strain evidence="3 4">CGMCC 4.6857</strain>
    </source>
</reference>
<keyword evidence="2" id="KW-1133">Transmembrane helix</keyword>
<proteinExistence type="predicted"/>
<feature type="transmembrane region" description="Helical" evidence="2">
    <location>
        <begin position="111"/>
        <end position="131"/>
    </location>
</feature>
<feature type="transmembrane region" description="Helical" evidence="2">
    <location>
        <begin position="143"/>
        <end position="166"/>
    </location>
</feature>
<name>A0A285J1L0_9ACTN</name>
<protein>
    <submittedName>
        <fullName evidence="3">Uncharacterized membrane protein, BrkB/YihY/UPF0761 family (Not an RNase)</fullName>
    </submittedName>
</protein>
<feature type="transmembrane region" description="Helical" evidence="2">
    <location>
        <begin position="172"/>
        <end position="197"/>
    </location>
</feature>
<dbReference type="EMBL" id="OBDY01000013">
    <property type="protein sequence ID" value="SNY53021.1"/>
    <property type="molecule type" value="Genomic_DNA"/>
</dbReference>
<evidence type="ECO:0000256" key="1">
    <source>
        <dbReference type="SAM" id="MobiDB-lite"/>
    </source>
</evidence>
<feature type="transmembrane region" description="Helical" evidence="2">
    <location>
        <begin position="44"/>
        <end position="66"/>
    </location>
</feature>
<feature type="region of interest" description="Disordered" evidence="1">
    <location>
        <begin position="235"/>
        <end position="257"/>
    </location>
</feature>
<evidence type="ECO:0000256" key="2">
    <source>
        <dbReference type="SAM" id="Phobius"/>
    </source>
</evidence>
<keyword evidence="2" id="KW-0812">Transmembrane</keyword>
<organism evidence="3 4">
    <name type="scientific">Paractinoplanes atraurantiacus</name>
    <dbReference type="NCBI Taxonomy" id="1036182"/>
    <lineage>
        <taxon>Bacteria</taxon>
        <taxon>Bacillati</taxon>
        <taxon>Actinomycetota</taxon>
        <taxon>Actinomycetes</taxon>
        <taxon>Micromonosporales</taxon>
        <taxon>Micromonosporaceae</taxon>
        <taxon>Paractinoplanes</taxon>
    </lineage>
</organism>